<name>A0A9X1B5Q3_9GAMM</name>
<reference evidence="2 3" key="1">
    <citation type="journal article" date="2020" name="Microorganisms">
        <title>Osmotic Adaptation and Compatible Solute Biosynthesis of Phototrophic Bacteria as Revealed from Genome Analyses.</title>
        <authorList>
            <person name="Imhoff J.F."/>
            <person name="Rahn T."/>
            <person name="Kunzel S."/>
            <person name="Keller A."/>
            <person name="Neulinger S.C."/>
        </authorList>
    </citation>
    <scope>NUCLEOTIDE SEQUENCE [LARGE SCALE GENOMIC DNA]</scope>
    <source>
        <strain evidence="2 3">DSM 25653</strain>
    </source>
</reference>
<accession>A0A9X1B5Q3</accession>
<dbReference type="Proteomes" id="UP001138768">
    <property type="component" value="Unassembled WGS sequence"/>
</dbReference>
<proteinExistence type="predicted"/>
<keyword evidence="1" id="KW-0472">Membrane</keyword>
<protein>
    <submittedName>
        <fullName evidence="2">Uncharacterized protein</fullName>
    </submittedName>
</protein>
<evidence type="ECO:0000313" key="2">
    <source>
        <dbReference type="EMBL" id="MBK1620775.1"/>
    </source>
</evidence>
<keyword evidence="1" id="KW-1133">Transmembrane helix</keyword>
<keyword evidence="1" id="KW-0812">Transmembrane</keyword>
<evidence type="ECO:0000256" key="1">
    <source>
        <dbReference type="SAM" id="Phobius"/>
    </source>
</evidence>
<keyword evidence="3" id="KW-1185">Reference proteome</keyword>
<feature type="transmembrane region" description="Helical" evidence="1">
    <location>
        <begin position="6"/>
        <end position="24"/>
    </location>
</feature>
<evidence type="ECO:0000313" key="3">
    <source>
        <dbReference type="Proteomes" id="UP001138768"/>
    </source>
</evidence>
<dbReference type="AlphaFoldDB" id="A0A9X1B5Q3"/>
<dbReference type="EMBL" id="NRRY01000048">
    <property type="protein sequence ID" value="MBK1620775.1"/>
    <property type="molecule type" value="Genomic_DNA"/>
</dbReference>
<gene>
    <name evidence="2" type="ORF">CKO42_20535</name>
</gene>
<organism evidence="2 3">
    <name type="scientific">Lamprobacter modestohalophilus</name>
    <dbReference type="NCBI Taxonomy" id="1064514"/>
    <lineage>
        <taxon>Bacteria</taxon>
        <taxon>Pseudomonadati</taxon>
        <taxon>Pseudomonadota</taxon>
        <taxon>Gammaproteobacteria</taxon>
        <taxon>Chromatiales</taxon>
        <taxon>Chromatiaceae</taxon>
        <taxon>Lamprobacter</taxon>
    </lineage>
</organism>
<comment type="caution">
    <text evidence="2">The sequence shown here is derived from an EMBL/GenBank/DDBJ whole genome shotgun (WGS) entry which is preliminary data.</text>
</comment>
<sequence length="60" mass="6359">MPGGVVVVVVVVVIAYGALSAALGRSRCELRLQRPRSPLAAPAGFGYYRRLLPAGHQHGF</sequence>